<evidence type="ECO:0000259" key="10">
    <source>
        <dbReference type="PROSITE" id="PS50850"/>
    </source>
</evidence>
<feature type="transmembrane region" description="Helical" evidence="9">
    <location>
        <begin position="229"/>
        <end position="250"/>
    </location>
</feature>
<feature type="transmembrane region" description="Helical" evidence="9">
    <location>
        <begin position="457"/>
        <end position="479"/>
    </location>
</feature>
<evidence type="ECO:0000256" key="8">
    <source>
        <dbReference type="SAM" id="MobiDB-lite"/>
    </source>
</evidence>
<proteinExistence type="inferred from homology"/>
<evidence type="ECO:0000256" key="5">
    <source>
        <dbReference type="ARBA" id="ARBA00022989"/>
    </source>
</evidence>
<dbReference type="Pfam" id="PF00083">
    <property type="entry name" value="Sugar_tr"/>
    <property type="match status" value="1"/>
</dbReference>
<feature type="transmembrane region" description="Helical" evidence="9">
    <location>
        <begin position="388"/>
        <end position="407"/>
    </location>
</feature>
<dbReference type="EMBL" id="KN847495">
    <property type="protein sequence ID" value="KIW15226.1"/>
    <property type="molecule type" value="Genomic_DNA"/>
</dbReference>
<dbReference type="OrthoDB" id="2241241at2759"/>
<evidence type="ECO:0000256" key="9">
    <source>
        <dbReference type="SAM" id="Phobius"/>
    </source>
</evidence>
<feature type="transmembrane region" description="Helical" evidence="9">
    <location>
        <begin position="359"/>
        <end position="376"/>
    </location>
</feature>
<feature type="compositionally biased region" description="Basic and acidic residues" evidence="8">
    <location>
        <begin position="533"/>
        <end position="549"/>
    </location>
</feature>
<dbReference type="GO" id="GO:0016020">
    <property type="term" value="C:membrane"/>
    <property type="evidence" value="ECO:0007669"/>
    <property type="project" value="UniProtKB-SubCell"/>
</dbReference>
<evidence type="ECO:0000313" key="12">
    <source>
        <dbReference type="Proteomes" id="UP000053328"/>
    </source>
</evidence>
<dbReference type="InterPro" id="IPR005829">
    <property type="entry name" value="Sugar_transporter_CS"/>
</dbReference>
<dbReference type="InterPro" id="IPR005828">
    <property type="entry name" value="MFS_sugar_transport-like"/>
</dbReference>
<dbReference type="HOGENOM" id="CLU_001265_30_1_1"/>
<dbReference type="PANTHER" id="PTHR48022">
    <property type="entry name" value="PLASTIDIC GLUCOSE TRANSPORTER 4"/>
    <property type="match status" value="1"/>
</dbReference>
<dbReference type="Proteomes" id="UP000053328">
    <property type="component" value="Unassembled WGS sequence"/>
</dbReference>
<dbReference type="InterPro" id="IPR003663">
    <property type="entry name" value="Sugar/inositol_transpt"/>
</dbReference>
<dbReference type="VEuPathDB" id="FungiDB:PV08_05271"/>
<dbReference type="STRING" id="91928.A0A0D1YJS2"/>
<dbReference type="PROSITE" id="PS00216">
    <property type="entry name" value="SUGAR_TRANSPORT_1"/>
    <property type="match status" value="1"/>
</dbReference>
<keyword evidence="6 9" id="KW-0472">Membrane</keyword>
<dbReference type="GO" id="GO:0005351">
    <property type="term" value="F:carbohydrate:proton symporter activity"/>
    <property type="evidence" value="ECO:0007669"/>
    <property type="project" value="TreeGrafter"/>
</dbReference>
<gene>
    <name evidence="11" type="ORF">PV08_05271</name>
</gene>
<feature type="transmembrane region" description="Helical" evidence="9">
    <location>
        <begin position="485"/>
        <end position="506"/>
    </location>
</feature>
<feature type="region of interest" description="Disordered" evidence="8">
    <location>
        <begin position="533"/>
        <end position="587"/>
    </location>
</feature>
<feature type="transmembrane region" description="Helical" evidence="9">
    <location>
        <begin position="197"/>
        <end position="217"/>
    </location>
</feature>
<dbReference type="NCBIfam" id="TIGR00879">
    <property type="entry name" value="SP"/>
    <property type="match status" value="1"/>
</dbReference>
<keyword evidence="4 9" id="KW-0812">Transmembrane</keyword>
<feature type="transmembrane region" description="Helical" evidence="9">
    <location>
        <begin position="107"/>
        <end position="126"/>
    </location>
</feature>
<protein>
    <recommendedName>
        <fullName evidence="10">Major facilitator superfamily (MFS) profile domain-containing protein</fullName>
    </recommendedName>
</protein>
<dbReference type="FunFam" id="1.20.1250.20:FF:000044">
    <property type="entry name" value="Hexose transporter Hxt3p"/>
    <property type="match status" value="1"/>
</dbReference>
<keyword evidence="5 9" id="KW-1133">Transmembrane helix</keyword>
<feature type="transmembrane region" description="Helical" evidence="9">
    <location>
        <begin position="320"/>
        <end position="339"/>
    </location>
</feature>
<evidence type="ECO:0000256" key="4">
    <source>
        <dbReference type="ARBA" id="ARBA00022692"/>
    </source>
</evidence>
<dbReference type="CDD" id="cd17356">
    <property type="entry name" value="MFS_HXT"/>
    <property type="match status" value="1"/>
</dbReference>
<evidence type="ECO:0000256" key="1">
    <source>
        <dbReference type="ARBA" id="ARBA00004141"/>
    </source>
</evidence>
<dbReference type="InterPro" id="IPR050360">
    <property type="entry name" value="MFS_Sugar_Transporters"/>
</dbReference>
<name>A0A0D1YJS2_9EURO</name>
<keyword evidence="12" id="KW-1185">Reference proteome</keyword>
<evidence type="ECO:0000313" key="11">
    <source>
        <dbReference type="EMBL" id="KIW15226.1"/>
    </source>
</evidence>
<organism evidence="11 12">
    <name type="scientific">Exophiala spinifera</name>
    <dbReference type="NCBI Taxonomy" id="91928"/>
    <lineage>
        <taxon>Eukaryota</taxon>
        <taxon>Fungi</taxon>
        <taxon>Dikarya</taxon>
        <taxon>Ascomycota</taxon>
        <taxon>Pezizomycotina</taxon>
        <taxon>Eurotiomycetes</taxon>
        <taxon>Chaetothyriomycetidae</taxon>
        <taxon>Chaetothyriales</taxon>
        <taxon>Herpotrichiellaceae</taxon>
        <taxon>Exophiala</taxon>
    </lineage>
</organism>
<evidence type="ECO:0000256" key="6">
    <source>
        <dbReference type="ARBA" id="ARBA00023136"/>
    </source>
</evidence>
<comment type="subcellular location">
    <subcellularLocation>
        <location evidence="1">Membrane</location>
        <topology evidence="1">Multi-pass membrane protein</topology>
    </subcellularLocation>
</comment>
<dbReference type="SUPFAM" id="SSF103473">
    <property type="entry name" value="MFS general substrate transporter"/>
    <property type="match status" value="1"/>
</dbReference>
<dbReference type="InterPro" id="IPR020846">
    <property type="entry name" value="MFS_dom"/>
</dbReference>
<comment type="similarity">
    <text evidence="2 7">Belongs to the major facilitator superfamily. Sugar transporter (TC 2.A.1.1) family.</text>
</comment>
<dbReference type="RefSeq" id="XP_016235442.1">
    <property type="nucleotide sequence ID" value="XM_016379615.1"/>
</dbReference>
<dbReference type="Gene3D" id="1.20.1250.20">
    <property type="entry name" value="MFS general substrate transporter like domains"/>
    <property type="match status" value="1"/>
</dbReference>
<keyword evidence="3 7" id="KW-0813">Transport</keyword>
<evidence type="ECO:0000256" key="2">
    <source>
        <dbReference type="ARBA" id="ARBA00010992"/>
    </source>
</evidence>
<dbReference type="AlphaFoldDB" id="A0A0D1YJS2"/>
<dbReference type="PANTHER" id="PTHR48022:SF91">
    <property type="entry name" value="MAJOR FACILITATOR SUPERFAMILY (MFS) PROFILE DOMAIN-CONTAINING PROTEIN-RELATED"/>
    <property type="match status" value="1"/>
</dbReference>
<feature type="compositionally biased region" description="Basic and acidic residues" evidence="8">
    <location>
        <begin position="577"/>
        <end position="587"/>
    </location>
</feature>
<feature type="transmembrane region" description="Helical" evidence="9">
    <location>
        <begin position="138"/>
        <end position="155"/>
    </location>
</feature>
<accession>A0A0D1YJS2</accession>
<dbReference type="GeneID" id="27332354"/>
<dbReference type="PRINTS" id="PR00171">
    <property type="entry name" value="SUGRTRNSPORT"/>
</dbReference>
<dbReference type="PROSITE" id="PS00217">
    <property type="entry name" value="SUGAR_TRANSPORT_2"/>
    <property type="match status" value="1"/>
</dbReference>
<evidence type="ECO:0000256" key="3">
    <source>
        <dbReference type="ARBA" id="ARBA00022448"/>
    </source>
</evidence>
<feature type="domain" description="Major facilitator superfamily (MFS) profile" evidence="10">
    <location>
        <begin position="60"/>
        <end position="510"/>
    </location>
</feature>
<feature type="transmembrane region" description="Helical" evidence="9">
    <location>
        <begin position="53"/>
        <end position="73"/>
    </location>
</feature>
<feature type="transmembrane region" description="Helical" evidence="9">
    <location>
        <begin position="167"/>
        <end position="185"/>
    </location>
</feature>
<feature type="transmembrane region" description="Helical" evidence="9">
    <location>
        <begin position="419"/>
        <end position="445"/>
    </location>
</feature>
<evidence type="ECO:0000256" key="7">
    <source>
        <dbReference type="RuleBase" id="RU003346"/>
    </source>
</evidence>
<reference evidence="11 12" key="1">
    <citation type="submission" date="2015-01" db="EMBL/GenBank/DDBJ databases">
        <title>The Genome Sequence of Exophiala spinifera CBS89968.</title>
        <authorList>
            <consortium name="The Broad Institute Genomics Platform"/>
            <person name="Cuomo C."/>
            <person name="de Hoog S."/>
            <person name="Gorbushina A."/>
            <person name="Stielow B."/>
            <person name="Teixiera M."/>
            <person name="Abouelleil A."/>
            <person name="Chapman S.B."/>
            <person name="Priest M."/>
            <person name="Young S.K."/>
            <person name="Wortman J."/>
            <person name="Nusbaum C."/>
            <person name="Birren B."/>
        </authorList>
    </citation>
    <scope>NUCLEOTIDE SEQUENCE [LARGE SCALE GENOMIC DNA]</scope>
    <source>
        <strain evidence="11 12">CBS 89968</strain>
    </source>
</reference>
<sequence>MGSFKVPKFQKPTREALGLTNYVSYERYNPHGADSTDARKSLSHLDYSPLRRVTWASFWMGMLVSMGGFIFGYDTGQISGFLAMPDFLERFGQHHHDGTAYFSNVRSGLIVAMLSIGTLIGALIAAPIADLIGRKPSVTFWCCIFAVGNIVMISSEHHWYQIMMGRWVAGLGVGSLSLLVPMYMAETAPRHIRGALISTYQLFITFGIFLASCINFGCFEHQRGSSASWRIPMGLAFVFAFILGAGILIFPETPRFLYRKGKKEEAKQIMLKVYGAPANHYSVYVELEEIEAKLRAETKQDGVVQEWVNMFRAPKMAYRILLGVALQMFQQLTGANYFFYYGTVIFKATGINNSFVTQMILNGINFGTTFYGLYIVEHYGRRRSLMVGSFWMFLMFMIFASVGHFSLDRNDPQSTESSGTAMIVMASFFIFGFATTWGPMIWTICGELYPSRYRAKGMALSTASNWLWNFLLAFFTPFITGDIDFLYGYVFAGCNLLGLLLIYFFVIEGQGRTLEEIDTMYLLGIKPWESRKWEAPPPEEIEKIRREAGAENSVAEAGEVQPATNGAGPADQARNSVEGEKELEHRE</sequence>
<dbReference type="PROSITE" id="PS50850">
    <property type="entry name" value="MFS"/>
    <property type="match status" value="1"/>
</dbReference>
<dbReference type="InterPro" id="IPR036259">
    <property type="entry name" value="MFS_trans_sf"/>
</dbReference>